<dbReference type="EMBL" id="WNYA01000001">
    <property type="protein sequence ID" value="KAG8594457.1"/>
    <property type="molecule type" value="Genomic_DNA"/>
</dbReference>
<sequence length="80" mass="9319">MEVYERFYNGLRNRDTAPELQEARRREQPPPAVSYGPLPICSMAPHLPLPWVGPACIMTPIQKIRQSSRRPSVRRVDTFW</sequence>
<reference evidence="1" key="1">
    <citation type="thesis" date="2020" institute="ProQuest LLC" country="789 East Eisenhower Parkway, Ann Arbor, MI, USA">
        <title>Comparative Genomics and Chromosome Evolution.</title>
        <authorList>
            <person name="Mudd A.B."/>
        </authorList>
    </citation>
    <scope>NUCLEOTIDE SEQUENCE</scope>
    <source>
        <strain evidence="1">237g6f4</strain>
        <tissue evidence="1">Blood</tissue>
    </source>
</reference>
<evidence type="ECO:0000313" key="1">
    <source>
        <dbReference type="EMBL" id="KAG8594457.1"/>
    </source>
</evidence>
<keyword evidence="2" id="KW-1185">Reference proteome</keyword>
<dbReference type="AlphaFoldDB" id="A0AAV7DCW8"/>
<proteinExistence type="predicted"/>
<name>A0AAV7DCW8_ENGPU</name>
<accession>A0AAV7DCW8</accession>
<protein>
    <submittedName>
        <fullName evidence="1">Uncharacterized protein</fullName>
    </submittedName>
</protein>
<gene>
    <name evidence="1" type="ORF">GDO81_001211</name>
</gene>
<evidence type="ECO:0000313" key="2">
    <source>
        <dbReference type="Proteomes" id="UP000824782"/>
    </source>
</evidence>
<organism evidence="1 2">
    <name type="scientific">Engystomops pustulosus</name>
    <name type="common">Tungara frog</name>
    <name type="synonym">Physalaemus pustulosus</name>
    <dbReference type="NCBI Taxonomy" id="76066"/>
    <lineage>
        <taxon>Eukaryota</taxon>
        <taxon>Metazoa</taxon>
        <taxon>Chordata</taxon>
        <taxon>Craniata</taxon>
        <taxon>Vertebrata</taxon>
        <taxon>Euteleostomi</taxon>
        <taxon>Amphibia</taxon>
        <taxon>Batrachia</taxon>
        <taxon>Anura</taxon>
        <taxon>Neobatrachia</taxon>
        <taxon>Hyloidea</taxon>
        <taxon>Leptodactylidae</taxon>
        <taxon>Leiuperinae</taxon>
        <taxon>Engystomops</taxon>
    </lineage>
</organism>
<dbReference type="Proteomes" id="UP000824782">
    <property type="component" value="Unassembled WGS sequence"/>
</dbReference>
<comment type="caution">
    <text evidence="1">The sequence shown here is derived from an EMBL/GenBank/DDBJ whole genome shotgun (WGS) entry which is preliminary data.</text>
</comment>